<dbReference type="Gene3D" id="3.40.50.300">
    <property type="entry name" value="P-loop containing nucleotide triphosphate hydrolases"/>
    <property type="match status" value="1"/>
</dbReference>
<evidence type="ECO:0000313" key="1">
    <source>
        <dbReference type="EMBL" id="HIX54866.1"/>
    </source>
</evidence>
<name>A0A9D2AZG7_9SPHI</name>
<dbReference type="SUPFAM" id="SSF52540">
    <property type="entry name" value="P-loop containing nucleoside triphosphate hydrolases"/>
    <property type="match status" value="1"/>
</dbReference>
<protein>
    <recommendedName>
        <fullName evidence="3">DNA polymerase III subunit delta</fullName>
    </recommendedName>
</protein>
<dbReference type="AlphaFoldDB" id="A0A9D2AZG7"/>
<reference evidence="1" key="1">
    <citation type="journal article" date="2021" name="PeerJ">
        <title>Extensive microbial diversity within the chicken gut microbiome revealed by metagenomics and culture.</title>
        <authorList>
            <person name="Gilroy R."/>
            <person name="Ravi A."/>
            <person name="Getino M."/>
            <person name="Pursley I."/>
            <person name="Horton D.L."/>
            <person name="Alikhan N.F."/>
            <person name="Baker D."/>
            <person name="Gharbi K."/>
            <person name="Hall N."/>
            <person name="Watson M."/>
            <person name="Adriaenssens E.M."/>
            <person name="Foster-Nyarko E."/>
            <person name="Jarju S."/>
            <person name="Secka A."/>
            <person name="Antonio M."/>
            <person name="Oren A."/>
            <person name="Chaudhuri R.R."/>
            <person name="La Ragione R."/>
            <person name="Hildebrand F."/>
            <person name="Pallen M.J."/>
        </authorList>
    </citation>
    <scope>NUCLEOTIDE SEQUENCE</scope>
    <source>
        <strain evidence="1">1719</strain>
    </source>
</reference>
<reference evidence="1" key="2">
    <citation type="submission" date="2021-04" db="EMBL/GenBank/DDBJ databases">
        <authorList>
            <person name="Gilroy R."/>
        </authorList>
    </citation>
    <scope>NUCLEOTIDE SEQUENCE</scope>
    <source>
        <strain evidence="1">1719</strain>
    </source>
</reference>
<organism evidence="1 2">
    <name type="scientific">Candidatus Sphingobacterium stercoripullorum</name>
    <dbReference type="NCBI Taxonomy" id="2838759"/>
    <lineage>
        <taxon>Bacteria</taxon>
        <taxon>Pseudomonadati</taxon>
        <taxon>Bacteroidota</taxon>
        <taxon>Sphingobacteriia</taxon>
        <taxon>Sphingobacteriales</taxon>
        <taxon>Sphingobacteriaceae</taxon>
        <taxon>Sphingobacterium</taxon>
    </lineage>
</organism>
<sequence length="380" mass="43520">MQFKNIIAQQSAKDFLIKSIGNKRISHAQLFIGPAGNGAMALAIAYAQMIHCENPSENDSCGVCSSCIKVSKLIHPDLHFSFPFFATKSSAVSSEFLPQWREAMLSHPYLDFETWKEYLNGENKQAGINIAEAHDIIKKLGLKPFESEYKVLILWLPEYLDQRANALLKLIEEPPLKTVFLFVTENTDLILPTILSRMQMVKIPAYSTDTIEKELISKKGISEDKAKQIALMADGNLHQAFLLTSSTESNFYSLLVSWLRTIVTDRGLEFIKFCEEDFYKLGRENQKSFILYALKIVRQVLFAKHGLNEKISLNSQETDFVNRFSELYSDRQLELMAELLEKTYYNIERNANAKILFLDLSLQLVLIFKFQTFPFGTQHI</sequence>
<dbReference type="Pfam" id="PF13177">
    <property type="entry name" value="DNA_pol3_delta2"/>
    <property type="match status" value="1"/>
</dbReference>
<dbReference type="GO" id="GO:0006261">
    <property type="term" value="P:DNA-templated DNA replication"/>
    <property type="evidence" value="ECO:0007669"/>
    <property type="project" value="TreeGrafter"/>
</dbReference>
<gene>
    <name evidence="1" type="ORF">H9853_07560</name>
</gene>
<comment type="caution">
    <text evidence="1">The sequence shown here is derived from an EMBL/GenBank/DDBJ whole genome shotgun (WGS) entry which is preliminary data.</text>
</comment>
<dbReference type="PANTHER" id="PTHR11669">
    <property type="entry name" value="REPLICATION FACTOR C / DNA POLYMERASE III GAMMA-TAU SUBUNIT"/>
    <property type="match status" value="1"/>
</dbReference>
<dbReference type="InterPro" id="IPR027417">
    <property type="entry name" value="P-loop_NTPase"/>
</dbReference>
<accession>A0A9D2AZG7</accession>
<dbReference type="Proteomes" id="UP000824156">
    <property type="component" value="Unassembled WGS sequence"/>
</dbReference>
<evidence type="ECO:0000313" key="2">
    <source>
        <dbReference type="Proteomes" id="UP000824156"/>
    </source>
</evidence>
<proteinExistence type="predicted"/>
<evidence type="ECO:0008006" key="3">
    <source>
        <dbReference type="Google" id="ProtNLM"/>
    </source>
</evidence>
<dbReference type="InterPro" id="IPR050238">
    <property type="entry name" value="DNA_Rep/Repair_Clamp_Loader"/>
</dbReference>
<dbReference type="EMBL" id="DXEZ01000212">
    <property type="protein sequence ID" value="HIX54866.1"/>
    <property type="molecule type" value="Genomic_DNA"/>
</dbReference>
<dbReference type="PANTHER" id="PTHR11669:SF8">
    <property type="entry name" value="DNA POLYMERASE III SUBUNIT DELTA"/>
    <property type="match status" value="1"/>
</dbReference>